<dbReference type="CDD" id="cd01389">
    <property type="entry name" value="HMG-box_ROX1-like"/>
    <property type="match status" value="1"/>
</dbReference>
<dbReference type="GO" id="GO:0000978">
    <property type="term" value="F:RNA polymerase II cis-regulatory region sequence-specific DNA binding"/>
    <property type="evidence" value="ECO:0007669"/>
    <property type="project" value="TreeGrafter"/>
</dbReference>
<gene>
    <name evidence="6" type="ORF">HYPSUDRAFT_485631</name>
</gene>
<feature type="compositionally biased region" description="Basic residues" evidence="4">
    <location>
        <begin position="110"/>
        <end position="121"/>
    </location>
</feature>
<protein>
    <recommendedName>
        <fullName evidence="5">HMG box domain-containing protein</fullName>
    </recommendedName>
</protein>
<dbReference type="PANTHER" id="PTHR45789">
    <property type="entry name" value="FI18025P1"/>
    <property type="match status" value="1"/>
</dbReference>
<feature type="compositionally biased region" description="Low complexity" evidence="4">
    <location>
        <begin position="206"/>
        <end position="219"/>
    </location>
</feature>
<dbReference type="GO" id="GO:0000981">
    <property type="term" value="F:DNA-binding transcription factor activity, RNA polymerase II-specific"/>
    <property type="evidence" value="ECO:0007669"/>
    <property type="project" value="TreeGrafter"/>
</dbReference>
<feature type="domain" description="HMG box" evidence="5">
    <location>
        <begin position="125"/>
        <end position="194"/>
    </location>
</feature>
<dbReference type="Pfam" id="PF00505">
    <property type="entry name" value="HMG_box"/>
    <property type="match status" value="1"/>
</dbReference>
<evidence type="ECO:0000313" key="7">
    <source>
        <dbReference type="Proteomes" id="UP000054270"/>
    </source>
</evidence>
<dbReference type="SMART" id="SM00398">
    <property type="entry name" value="HMG"/>
    <property type="match status" value="1"/>
</dbReference>
<keyword evidence="7" id="KW-1185">Reference proteome</keyword>
<dbReference type="GO" id="GO:0005634">
    <property type="term" value="C:nucleus"/>
    <property type="evidence" value="ECO:0007669"/>
    <property type="project" value="UniProtKB-UniRule"/>
</dbReference>
<proteinExistence type="predicted"/>
<dbReference type="OMA" id="FGHTSAN"/>
<feature type="compositionally biased region" description="Pro residues" evidence="4">
    <location>
        <begin position="277"/>
        <end position="286"/>
    </location>
</feature>
<feature type="region of interest" description="Disordered" evidence="4">
    <location>
        <begin position="270"/>
        <end position="301"/>
    </location>
</feature>
<dbReference type="InterPro" id="IPR036910">
    <property type="entry name" value="HMG_box_dom_sf"/>
</dbReference>
<evidence type="ECO:0000256" key="1">
    <source>
        <dbReference type="ARBA" id="ARBA00023125"/>
    </source>
</evidence>
<dbReference type="Gene3D" id="1.10.30.10">
    <property type="entry name" value="High mobility group box domain"/>
    <property type="match status" value="1"/>
</dbReference>
<sequence length="715" mass="75520">MIIRMGCARGPHSYSIKGVPAGNRMLALPPTMPAARLSRRRKSSHALFTPAKPGVYGIPQRPVTFAPNVTPVTYVDTDDTGGDLSLDSEGGGSPTASLFPPSATPAPPPTRKRCPPGKRRSQGYIPRPPNAFMLFRADFVRQKHVPGSIETNHGSLSKIIGTCWRQLPLEEKRVWEVRAKHEKAAHKAQFPDYRFRPVHNKNKHLAAGANGAGAPAAGADETRRREKPPATLEDERRCEEVAQLLLEGKKGEELAQAVRHLDRARERELASLAASGPPSPGGPASPRPAQQPHLHMPLPVPGVSPGFFTSQQGMYPRRPSSVPLPNEFYAAYGYGGGIAMPTLPFLQSRGASPVASISRQGHHAFSAGGFGQHQQQFAYPFHQQQDFTYGADAFSADTTSNFSFTHPFASASARASFAFGPSTSSSTSTNNNNAFAPPSFSPGFAQGFGHPTLAQRTSLSFGLGRRASSAQPLLMRAWGAGVDADDVFTHPFSADHAALFGGPFCASFGVGGGEGSVGVQGERDHSPLPDVEPELFAPDFSFGGSSSSAHSSGSSAASSVGVPPGGMDGAVSPVSPVPVPPTVVPDAGAYEGSPLARGRAGHSHHGSLDGVYAGGGGEGGMYAEMYGDVRHLEGHAHHLDTQHLDVRTQHLDQHSQHLDPHTQHIDPHAQGMWASPPDALLGGKMGMGMELDHLVLGAQGELGLGMDGMYFDGGY</sequence>
<dbReference type="InterPro" id="IPR051356">
    <property type="entry name" value="SOX/SOX-like_TF"/>
</dbReference>
<dbReference type="SUPFAM" id="SSF47095">
    <property type="entry name" value="HMG-box"/>
    <property type="match status" value="1"/>
</dbReference>
<evidence type="ECO:0000256" key="3">
    <source>
        <dbReference type="PROSITE-ProRule" id="PRU00267"/>
    </source>
</evidence>
<evidence type="ECO:0000259" key="5">
    <source>
        <dbReference type="PROSITE" id="PS50118"/>
    </source>
</evidence>
<dbReference type="OrthoDB" id="6247875at2759"/>
<feature type="compositionally biased region" description="Basic and acidic residues" evidence="4">
    <location>
        <begin position="220"/>
        <end position="237"/>
    </location>
</feature>
<name>A0A0D2LSL5_HYPSF</name>
<feature type="region of interest" description="Disordered" evidence="4">
    <location>
        <begin position="205"/>
        <end position="237"/>
    </location>
</feature>
<feature type="DNA-binding region" description="HMG box" evidence="3">
    <location>
        <begin position="125"/>
        <end position="194"/>
    </location>
</feature>
<organism evidence="6 7">
    <name type="scientific">Hypholoma sublateritium (strain FD-334 SS-4)</name>
    <dbReference type="NCBI Taxonomy" id="945553"/>
    <lineage>
        <taxon>Eukaryota</taxon>
        <taxon>Fungi</taxon>
        <taxon>Dikarya</taxon>
        <taxon>Basidiomycota</taxon>
        <taxon>Agaricomycotina</taxon>
        <taxon>Agaricomycetes</taxon>
        <taxon>Agaricomycetidae</taxon>
        <taxon>Agaricales</taxon>
        <taxon>Agaricineae</taxon>
        <taxon>Strophariaceae</taxon>
        <taxon>Hypholoma</taxon>
    </lineage>
</organism>
<evidence type="ECO:0000313" key="6">
    <source>
        <dbReference type="EMBL" id="KJA13818.1"/>
    </source>
</evidence>
<reference evidence="7" key="1">
    <citation type="submission" date="2014-04" db="EMBL/GenBank/DDBJ databases">
        <title>Evolutionary Origins and Diversification of the Mycorrhizal Mutualists.</title>
        <authorList>
            <consortium name="DOE Joint Genome Institute"/>
            <consortium name="Mycorrhizal Genomics Consortium"/>
            <person name="Kohler A."/>
            <person name="Kuo A."/>
            <person name="Nagy L.G."/>
            <person name="Floudas D."/>
            <person name="Copeland A."/>
            <person name="Barry K.W."/>
            <person name="Cichocki N."/>
            <person name="Veneault-Fourrey C."/>
            <person name="LaButti K."/>
            <person name="Lindquist E.A."/>
            <person name="Lipzen A."/>
            <person name="Lundell T."/>
            <person name="Morin E."/>
            <person name="Murat C."/>
            <person name="Riley R."/>
            <person name="Ohm R."/>
            <person name="Sun H."/>
            <person name="Tunlid A."/>
            <person name="Henrissat B."/>
            <person name="Grigoriev I.V."/>
            <person name="Hibbett D.S."/>
            <person name="Martin F."/>
        </authorList>
    </citation>
    <scope>NUCLEOTIDE SEQUENCE [LARGE SCALE GENOMIC DNA]</scope>
    <source>
        <strain evidence="7">FD-334 SS-4</strain>
    </source>
</reference>
<feature type="region of interest" description="Disordered" evidence="4">
    <location>
        <begin position="76"/>
        <end position="127"/>
    </location>
</feature>
<dbReference type="EMBL" id="KN817712">
    <property type="protein sequence ID" value="KJA13818.1"/>
    <property type="molecule type" value="Genomic_DNA"/>
</dbReference>
<feature type="compositionally biased region" description="Low complexity" evidence="4">
    <location>
        <begin position="82"/>
        <end position="101"/>
    </location>
</feature>
<dbReference type="InterPro" id="IPR009071">
    <property type="entry name" value="HMG_box_dom"/>
</dbReference>
<evidence type="ECO:0000256" key="2">
    <source>
        <dbReference type="ARBA" id="ARBA00023242"/>
    </source>
</evidence>
<dbReference type="STRING" id="945553.A0A0D2LSL5"/>
<feature type="compositionally biased region" description="Low complexity" evidence="4">
    <location>
        <begin position="540"/>
        <end position="562"/>
    </location>
</feature>
<keyword evidence="1 3" id="KW-0238">DNA-binding</keyword>
<accession>A0A0D2LSL5</accession>
<keyword evidence="2 3" id="KW-0539">Nucleus</keyword>
<dbReference type="PROSITE" id="PS50118">
    <property type="entry name" value="HMG_BOX_2"/>
    <property type="match status" value="1"/>
</dbReference>
<feature type="region of interest" description="Disordered" evidence="4">
    <location>
        <begin position="515"/>
        <end position="605"/>
    </location>
</feature>
<dbReference type="AlphaFoldDB" id="A0A0D2LSL5"/>
<evidence type="ECO:0000256" key="4">
    <source>
        <dbReference type="SAM" id="MobiDB-lite"/>
    </source>
</evidence>
<dbReference type="Proteomes" id="UP000054270">
    <property type="component" value="Unassembled WGS sequence"/>
</dbReference>
<dbReference type="PANTHER" id="PTHR45789:SF2">
    <property type="entry name" value="FI18025P1"/>
    <property type="match status" value="1"/>
</dbReference>